<dbReference type="PANTHER" id="PTHR21461:SF12">
    <property type="entry name" value="GALACTAN BETA-1,4-GALACTOSYLTRANSFERASE GALS2"/>
    <property type="match status" value="1"/>
</dbReference>
<dbReference type="AlphaFoldDB" id="A0A1Y1IHY6"/>
<dbReference type="Pfam" id="PF01697">
    <property type="entry name" value="Glyco_transf_92"/>
    <property type="match status" value="1"/>
</dbReference>
<comment type="similarity">
    <text evidence="2">Belongs to the glycosyltransferase 92 family.</text>
</comment>
<evidence type="ECO:0000256" key="7">
    <source>
        <dbReference type="ARBA" id="ARBA00023136"/>
    </source>
</evidence>
<evidence type="ECO:0000256" key="3">
    <source>
        <dbReference type="ARBA" id="ARBA00022676"/>
    </source>
</evidence>
<name>A0A1Y1IHY6_KLENI</name>
<feature type="region of interest" description="Disordered" evidence="8">
    <location>
        <begin position="1"/>
        <end position="24"/>
    </location>
</feature>
<keyword evidence="7" id="KW-0472">Membrane</keyword>
<evidence type="ECO:0000256" key="6">
    <source>
        <dbReference type="ARBA" id="ARBA00022989"/>
    </source>
</evidence>
<comment type="subcellular location">
    <subcellularLocation>
        <location evidence="1">Membrane</location>
        <topology evidence="1">Single-pass membrane protein</topology>
    </subcellularLocation>
</comment>
<accession>A0A1Y1IHY6</accession>
<keyword evidence="10" id="KW-1185">Reference proteome</keyword>
<keyword evidence="4" id="KW-0808">Transferase</keyword>
<dbReference type="OrthoDB" id="2526284at2759"/>
<dbReference type="Proteomes" id="UP000054558">
    <property type="component" value="Unassembled WGS sequence"/>
</dbReference>
<dbReference type="InterPro" id="IPR008166">
    <property type="entry name" value="Glyco_transf_92"/>
</dbReference>
<evidence type="ECO:0000256" key="2">
    <source>
        <dbReference type="ARBA" id="ARBA00007647"/>
    </source>
</evidence>
<keyword evidence="6" id="KW-1133">Transmembrane helix</keyword>
<evidence type="ECO:0000256" key="8">
    <source>
        <dbReference type="SAM" id="MobiDB-lite"/>
    </source>
</evidence>
<dbReference type="PANTHER" id="PTHR21461">
    <property type="entry name" value="GLYCOSYLTRANSFERASE FAMILY 92 PROTEIN"/>
    <property type="match status" value="1"/>
</dbReference>
<protein>
    <submittedName>
        <fullName evidence="9">Uncharacterized protein</fullName>
    </submittedName>
</protein>
<evidence type="ECO:0000313" key="9">
    <source>
        <dbReference type="EMBL" id="GAQ90495.1"/>
    </source>
</evidence>
<proteinExistence type="inferred from homology"/>
<reference evidence="9 10" key="1">
    <citation type="journal article" date="2014" name="Nat. Commun.">
        <title>Klebsormidium flaccidum genome reveals primary factors for plant terrestrial adaptation.</title>
        <authorList>
            <person name="Hori K."/>
            <person name="Maruyama F."/>
            <person name="Fujisawa T."/>
            <person name="Togashi T."/>
            <person name="Yamamoto N."/>
            <person name="Seo M."/>
            <person name="Sato S."/>
            <person name="Yamada T."/>
            <person name="Mori H."/>
            <person name="Tajima N."/>
            <person name="Moriyama T."/>
            <person name="Ikeuchi M."/>
            <person name="Watanabe M."/>
            <person name="Wada H."/>
            <person name="Kobayashi K."/>
            <person name="Saito M."/>
            <person name="Masuda T."/>
            <person name="Sasaki-Sekimoto Y."/>
            <person name="Mashiguchi K."/>
            <person name="Awai K."/>
            <person name="Shimojima M."/>
            <person name="Masuda S."/>
            <person name="Iwai M."/>
            <person name="Nobusawa T."/>
            <person name="Narise T."/>
            <person name="Kondo S."/>
            <person name="Saito H."/>
            <person name="Sato R."/>
            <person name="Murakawa M."/>
            <person name="Ihara Y."/>
            <person name="Oshima-Yamada Y."/>
            <person name="Ohtaka K."/>
            <person name="Satoh M."/>
            <person name="Sonobe K."/>
            <person name="Ishii M."/>
            <person name="Ohtani R."/>
            <person name="Kanamori-Sato M."/>
            <person name="Honoki R."/>
            <person name="Miyazaki D."/>
            <person name="Mochizuki H."/>
            <person name="Umetsu J."/>
            <person name="Higashi K."/>
            <person name="Shibata D."/>
            <person name="Kamiya Y."/>
            <person name="Sato N."/>
            <person name="Nakamura Y."/>
            <person name="Tabata S."/>
            <person name="Ida S."/>
            <person name="Kurokawa K."/>
            <person name="Ohta H."/>
        </authorList>
    </citation>
    <scope>NUCLEOTIDE SEQUENCE [LARGE SCALE GENOMIC DNA]</scope>
    <source>
        <strain evidence="9 10">NIES-2285</strain>
    </source>
</reference>
<keyword evidence="3" id="KW-0328">Glycosyltransferase</keyword>
<evidence type="ECO:0000313" key="10">
    <source>
        <dbReference type="Proteomes" id="UP000054558"/>
    </source>
</evidence>
<dbReference type="GO" id="GO:0016020">
    <property type="term" value="C:membrane"/>
    <property type="evidence" value="ECO:0007669"/>
    <property type="project" value="UniProtKB-SubCell"/>
</dbReference>
<keyword evidence="5" id="KW-0812">Transmembrane</keyword>
<evidence type="ECO:0000256" key="1">
    <source>
        <dbReference type="ARBA" id="ARBA00004167"/>
    </source>
</evidence>
<dbReference type="EMBL" id="DF237596">
    <property type="protein sequence ID" value="GAQ90495.1"/>
    <property type="molecule type" value="Genomic_DNA"/>
</dbReference>
<organism evidence="9 10">
    <name type="scientific">Klebsormidium nitens</name>
    <name type="common">Green alga</name>
    <name type="synonym">Ulothrix nitens</name>
    <dbReference type="NCBI Taxonomy" id="105231"/>
    <lineage>
        <taxon>Eukaryota</taxon>
        <taxon>Viridiplantae</taxon>
        <taxon>Streptophyta</taxon>
        <taxon>Klebsormidiophyceae</taxon>
        <taxon>Klebsormidiales</taxon>
        <taxon>Klebsormidiaceae</taxon>
        <taxon>Klebsormidium</taxon>
    </lineage>
</organism>
<feature type="compositionally biased region" description="Low complexity" evidence="8">
    <location>
        <begin position="7"/>
        <end position="20"/>
    </location>
</feature>
<evidence type="ECO:0000256" key="4">
    <source>
        <dbReference type="ARBA" id="ARBA00022679"/>
    </source>
</evidence>
<sequence>MGQKEAPLSPRSPRLLSPRMRSPRKGVRQRAAALLLPLMGLIGMTVILSGSNLLNQTRVSIDRLANDPHSAIRLAVAESGCKGEGDSGGGCRQAQYDASLIQDGDTEVRLRELGVRDEQNGSRREVWEQFRQLSEEEKRMPFENAGLLMDGDAYVFALRLQSEELGATGNGTSTEEKDGTALSETGITVCTPPGVIEGSGNGTGNSSAGVTASCSVTVTVSSPTFEESSAVADGTSSPLTAKRISRLSRWYRWNETAPEVTVNLYGRALSGSVNASGAAAETEEQEDGSPGALPLWSLGIAELEKGGENGTWLELATPSGDAWIRIYRAWLTRDRFLGLFSLLFLALHSNGTAAALVPPSFLCQVGRNTARMTATSPAGGNSSLLLLHCPLAPTFSDQLKQARPDSRGDAQWRPNTVLLEPATLLPVTLSLLDSVETDGSVNGLPTSSDGNVARSSFTLKPLASLVRQPRFQLAACVGPINATVSRAEWVESVEYHVGVIGVEHLFVYMPAGERNVLQDYEREKLVTVVPWEASEVPSGNGSSARDWRSLARNQCLWHTRGLAHWTLFLDGPTAHVQIGAQYGHSFGNWSAALSDDVAIVELPTFWNTMPLNSSALPGNHSLLFQQCTWPLSAAPAGAAEARMLIAAGSKVRYIGLSPDLDQVTPGEQLQHREAPGEEIAVQACDREMRRLRTGAVNESAALDSRVLGLKGGERVPRSKRREDSGVVRISPGELSKEVVRRLERRVEQRMLAVLESEDSAGPLELQLESRETRALR</sequence>
<dbReference type="GO" id="GO:0016757">
    <property type="term" value="F:glycosyltransferase activity"/>
    <property type="evidence" value="ECO:0007669"/>
    <property type="project" value="UniProtKB-KW"/>
</dbReference>
<evidence type="ECO:0000256" key="5">
    <source>
        <dbReference type="ARBA" id="ARBA00022692"/>
    </source>
</evidence>
<gene>
    <name evidence="9" type="ORF">KFL_006470070</name>
</gene>